<comment type="subcellular location">
    <subcellularLocation>
        <location evidence="1">Cell outer membrane</location>
    </subcellularLocation>
</comment>
<dbReference type="Proteomes" id="UP000006650">
    <property type="component" value="Chromosome"/>
</dbReference>
<accession>C7M473</accession>
<dbReference type="InterPro" id="IPR033985">
    <property type="entry name" value="SusD-like_N"/>
</dbReference>
<dbReference type="STRING" id="521097.Coch_1073"/>
<keyword evidence="5" id="KW-0998">Cell outer membrane</keyword>
<comment type="similarity">
    <text evidence="2">Belongs to the SusD family.</text>
</comment>
<dbReference type="PROSITE" id="PS51257">
    <property type="entry name" value="PROKAR_LIPOPROTEIN"/>
    <property type="match status" value="1"/>
</dbReference>
<dbReference type="AlphaFoldDB" id="C7M473"/>
<dbReference type="Gene3D" id="1.25.40.390">
    <property type="match status" value="1"/>
</dbReference>
<dbReference type="Pfam" id="PF07980">
    <property type="entry name" value="SusD_RagB"/>
    <property type="match status" value="1"/>
</dbReference>
<evidence type="ECO:0000256" key="5">
    <source>
        <dbReference type="ARBA" id="ARBA00023237"/>
    </source>
</evidence>
<sequence length="497" mass="55814">MNTPMKNILYTTTRIVAIGLLFASCDKFLDEVPDTRTEIDTPEKVQELLVSAYPDALYMDIAETMSDNAGDKISLTETSILNTELYQWKDSKETRQDAPTFYWGAAWGAIASANHALEAVEKLGGGSSLNYLKGEALVARAYAHFMLGLLWCKPYNPATASSDLGLPYVTAAEKVVFAKYTRLSVEEYYKAIEKDLEEGLPLIDNTSYSKPKFHFTKEAAHIFATRFYLVKGEWAKVIAHANEALGSNPAAKVRDINKINTLTTLQRQAQYSSTSEPSNALITGASSVYQRNLSRNKYGMTATLSVYLSQRSLHPLDMPWAYDFQGGNENIQNIPKYQEYFKVNNVSAGTGYPYGMATLLLYDEALLNRMEAYVMTGQTAKFIEDLKVYLPFKTGETLDVNNITETALNTKYNGKGTELSPAYTLNTPQRQMLQCLLDLRRIEFVFEGLRWFDIKRFGLKVIHQKGNQTLELNKGDLRRELQIPEDALAAGITPNPR</sequence>
<dbReference type="InterPro" id="IPR012944">
    <property type="entry name" value="SusD_RagB_dom"/>
</dbReference>
<evidence type="ECO:0000313" key="9">
    <source>
        <dbReference type="Proteomes" id="UP000006650"/>
    </source>
</evidence>
<dbReference type="SUPFAM" id="SSF48452">
    <property type="entry name" value="TPR-like"/>
    <property type="match status" value="1"/>
</dbReference>
<gene>
    <name evidence="8" type="ordered locus">Coch_1073</name>
</gene>
<dbReference type="EMBL" id="CP001632">
    <property type="protein sequence ID" value="ACU92628.1"/>
    <property type="molecule type" value="Genomic_DNA"/>
</dbReference>
<dbReference type="HOGENOM" id="CLU_015553_2_0_10"/>
<evidence type="ECO:0000313" key="8">
    <source>
        <dbReference type="EMBL" id="ACU92628.1"/>
    </source>
</evidence>
<evidence type="ECO:0000256" key="2">
    <source>
        <dbReference type="ARBA" id="ARBA00006275"/>
    </source>
</evidence>
<evidence type="ECO:0000256" key="4">
    <source>
        <dbReference type="ARBA" id="ARBA00023136"/>
    </source>
</evidence>
<evidence type="ECO:0000256" key="1">
    <source>
        <dbReference type="ARBA" id="ARBA00004442"/>
    </source>
</evidence>
<evidence type="ECO:0000259" key="7">
    <source>
        <dbReference type="Pfam" id="PF14322"/>
    </source>
</evidence>
<proteinExistence type="inferred from homology"/>
<dbReference type="InterPro" id="IPR011990">
    <property type="entry name" value="TPR-like_helical_dom_sf"/>
</dbReference>
<dbReference type="eggNOG" id="COG0388">
    <property type="taxonomic scope" value="Bacteria"/>
</dbReference>
<name>C7M473_CAPOD</name>
<dbReference type="GO" id="GO:0009279">
    <property type="term" value="C:cell outer membrane"/>
    <property type="evidence" value="ECO:0007669"/>
    <property type="project" value="UniProtKB-SubCell"/>
</dbReference>
<reference evidence="8 9" key="1">
    <citation type="journal article" date="2009" name="Stand. Genomic Sci.">
        <title>Complete genome sequence of Capnocytophaga ochracea type strain (VPI 2845).</title>
        <authorList>
            <person name="Mavrommatis K."/>
            <person name="Gronow S."/>
            <person name="Saunders E."/>
            <person name="Land M."/>
            <person name="Lapidus A."/>
            <person name="Copeland A."/>
            <person name="Glavina Del Rio T."/>
            <person name="Nolan M."/>
            <person name="Lucas S."/>
            <person name="Chen F."/>
            <person name="Tice H."/>
            <person name="Cheng J.F."/>
            <person name="Bruce D."/>
            <person name="Goodwin L."/>
            <person name="Pitluck S."/>
            <person name="Pati A."/>
            <person name="Ivanova N."/>
            <person name="Chen A."/>
            <person name="Palaniappan K."/>
            <person name="Chain P."/>
            <person name="Hauser L."/>
            <person name="Chang Y.J."/>
            <person name="Jeffries C.D."/>
            <person name="Brettin T."/>
            <person name="Detter J.C."/>
            <person name="Han C."/>
            <person name="Bristow J."/>
            <person name="Goker M."/>
            <person name="Rohde M."/>
            <person name="Eisen J.A."/>
            <person name="Markowitz V."/>
            <person name="Kyrpides N.C."/>
            <person name="Klenk H.P."/>
            <person name="Hugenholtz P."/>
        </authorList>
    </citation>
    <scope>NUCLEOTIDE SEQUENCE [LARGE SCALE GENOMIC DNA]</scope>
    <source>
        <strain evidence="9">ATCC 27872 / DSM 7271 / JCM 12966 / VPI 2845</strain>
    </source>
</reference>
<evidence type="ECO:0000259" key="6">
    <source>
        <dbReference type="Pfam" id="PF07980"/>
    </source>
</evidence>
<protein>
    <recommendedName>
        <fullName evidence="10">SusD family</fullName>
    </recommendedName>
</protein>
<feature type="domain" description="RagB/SusD" evidence="6">
    <location>
        <begin position="420"/>
        <end position="465"/>
    </location>
</feature>
<organism evidence="8 9">
    <name type="scientific">Capnocytophaga ochracea (strain ATCC 27872 / DSM 7271 / CCUG 9716 / JCM 12966 / NCTC 12371 / SS31 / VPI 2845)</name>
    <name type="common">Bacteroides ochraceus</name>
    <dbReference type="NCBI Taxonomy" id="521097"/>
    <lineage>
        <taxon>Bacteria</taxon>
        <taxon>Pseudomonadati</taxon>
        <taxon>Bacteroidota</taxon>
        <taxon>Flavobacteriia</taxon>
        <taxon>Flavobacteriales</taxon>
        <taxon>Flavobacteriaceae</taxon>
        <taxon>Capnocytophaga</taxon>
    </lineage>
</organism>
<evidence type="ECO:0008006" key="10">
    <source>
        <dbReference type="Google" id="ProtNLM"/>
    </source>
</evidence>
<keyword evidence="4" id="KW-0472">Membrane</keyword>
<dbReference type="Pfam" id="PF14322">
    <property type="entry name" value="SusD-like_3"/>
    <property type="match status" value="1"/>
</dbReference>
<feature type="domain" description="SusD-like N-terminal" evidence="7">
    <location>
        <begin position="27"/>
        <end position="229"/>
    </location>
</feature>
<dbReference type="KEGG" id="coc:Coch_1073"/>
<keyword evidence="9" id="KW-1185">Reference proteome</keyword>
<evidence type="ECO:0000256" key="3">
    <source>
        <dbReference type="ARBA" id="ARBA00022729"/>
    </source>
</evidence>
<keyword evidence="3" id="KW-0732">Signal</keyword>